<feature type="non-terminal residue" evidence="1">
    <location>
        <position position="32"/>
    </location>
</feature>
<keyword evidence="1" id="KW-0812">Transmembrane</keyword>
<protein>
    <submittedName>
        <fullName evidence="1">Glycoprotein A33 (Transmembrane)</fullName>
    </submittedName>
</protein>
<proteinExistence type="predicted"/>
<gene>
    <name evidence="1" type="primary">GPA33</name>
</gene>
<organism evidence="1">
    <name type="scientific">Nothobranchius pienaari</name>
    <dbReference type="NCBI Taxonomy" id="704102"/>
    <lineage>
        <taxon>Eukaryota</taxon>
        <taxon>Metazoa</taxon>
        <taxon>Chordata</taxon>
        <taxon>Craniata</taxon>
        <taxon>Vertebrata</taxon>
        <taxon>Euteleostomi</taxon>
        <taxon>Actinopterygii</taxon>
        <taxon>Neopterygii</taxon>
        <taxon>Teleostei</taxon>
        <taxon>Neoteleostei</taxon>
        <taxon>Acanthomorphata</taxon>
        <taxon>Ovalentaria</taxon>
        <taxon>Atherinomorphae</taxon>
        <taxon>Cyprinodontiformes</taxon>
        <taxon>Nothobranchiidae</taxon>
        <taxon>Nothobranchius</taxon>
    </lineage>
</organism>
<keyword evidence="1" id="KW-0472">Membrane</keyword>
<dbReference type="EMBL" id="HAEF01018760">
    <property type="protein sequence ID" value="SBR59919.1"/>
    <property type="molecule type" value="Transcribed_RNA"/>
</dbReference>
<dbReference type="AlphaFoldDB" id="A0A1A8MTV7"/>
<sequence>YFCNHLRILQLHVQQLDQLNYLHSDPYSHARQ</sequence>
<feature type="non-terminal residue" evidence="1">
    <location>
        <position position="1"/>
    </location>
</feature>
<name>A0A1A8MTV7_9TELE</name>
<reference evidence="1" key="2">
    <citation type="submission" date="2016-06" db="EMBL/GenBank/DDBJ databases">
        <title>The genome of a short-lived fish provides insights into sex chromosome evolution and the genetic control of aging.</title>
        <authorList>
            <person name="Reichwald K."/>
            <person name="Felder M."/>
            <person name="Petzold A."/>
            <person name="Koch P."/>
            <person name="Groth M."/>
            <person name="Platzer M."/>
        </authorList>
    </citation>
    <scope>NUCLEOTIDE SEQUENCE</scope>
    <source>
        <tissue evidence="1">Brain</tissue>
    </source>
</reference>
<evidence type="ECO:0000313" key="1">
    <source>
        <dbReference type="EMBL" id="SBR59919.1"/>
    </source>
</evidence>
<accession>A0A1A8MTV7</accession>
<reference evidence="1" key="1">
    <citation type="submission" date="2016-05" db="EMBL/GenBank/DDBJ databases">
        <authorList>
            <person name="Lavstsen T."/>
            <person name="Jespersen J.S."/>
        </authorList>
    </citation>
    <scope>NUCLEOTIDE SEQUENCE</scope>
    <source>
        <tissue evidence="1">Brain</tissue>
    </source>
</reference>